<dbReference type="Pfam" id="PF00010">
    <property type="entry name" value="HLH"/>
    <property type="match status" value="2"/>
</dbReference>
<evidence type="ECO:0000256" key="1">
    <source>
        <dbReference type="ARBA" id="ARBA00004123"/>
    </source>
</evidence>
<proteinExistence type="predicted"/>
<dbReference type="SMART" id="SM00353">
    <property type="entry name" value="HLH"/>
    <property type="match status" value="2"/>
</dbReference>
<dbReference type="SUPFAM" id="SSF47459">
    <property type="entry name" value="HLH, helix-loop-helix DNA-binding domain"/>
    <property type="match status" value="2"/>
</dbReference>
<keyword evidence="7" id="KW-0238">DNA-binding</keyword>
<gene>
    <name evidence="15" type="ORF">PECUL_23A059692</name>
</gene>
<dbReference type="GO" id="GO:0045596">
    <property type="term" value="P:negative regulation of cell differentiation"/>
    <property type="evidence" value="ECO:0007669"/>
    <property type="project" value="UniProtKB-ARBA"/>
</dbReference>
<keyword evidence="8" id="KW-0804">Transcription</keyword>
<comment type="subcellular location">
    <subcellularLocation>
        <location evidence="1">Nucleus</location>
    </subcellularLocation>
</comment>
<dbReference type="InterPro" id="IPR050370">
    <property type="entry name" value="HES_HEY"/>
</dbReference>
<comment type="function">
    <text evidence="11">Transcriptional repressor of genes that require a bHLH protein for their transcription. Plays an important role as neurogenesis negative regulator.</text>
</comment>
<dbReference type="GO" id="GO:0048513">
    <property type="term" value="P:animal organ development"/>
    <property type="evidence" value="ECO:0007669"/>
    <property type="project" value="UniProtKB-ARBA"/>
</dbReference>
<protein>
    <recommendedName>
        <fullName evidence="12">Transcription factor HES-5</fullName>
    </recommendedName>
    <alternativeName>
        <fullName evidence="13">Hairy and enhancer of split 5</fullName>
    </alternativeName>
</protein>
<dbReference type="GO" id="GO:0097150">
    <property type="term" value="P:neuronal stem cell population maintenance"/>
    <property type="evidence" value="ECO:0007669"/>
    <property type="project" value="UniProtKB-ARBA"/>
</dbReference>
<keyword evidence="6" id="KW-0805">Transcription regulation</keyword>
<evidence type="ECO:0000259" key="14">
    <source>
        <dbReference type="PROSITE" id="PS50888"/>
    </source>
</evidence>
<keyword evidence="2" id="KW-0217">Developmental protein</keyword>
<dbReference type="Proteomes" id="UP001295444">
    <property type="component" value="Chromosome 10"/>
</dbReference>
<dbReference type="PANTHER" id="PTHR10985">
    <property type="entry name" value="BASIC HELIX-LOOP-HELIX TRANSCRIPTION FACTOR, HES-RELATED"/>
    <property type="match status" value="1"/>
</dbReference>
<dbReference type="CDD" id="cd11461">
    <property type="entry name" value="bHLH-O_HES5"/>
    <property type="match status" value="2"/>
</dbReference>
<accession>A0AAD1T6N0</accession>
<dbReference type="GO" id="GO:0005634">
    <property type="term" value="C:nucleus"/>
    <property type="evidence" value="ECO:0007669"/>
    <property type="project" value="UniProtKB-SubCell"/>
</dbReference>
<keyword evidence="9" id="KW-0539">Nucleus</keyword>
<dbReference type="Gene3D" id="4.10.280.10">
    <property type="entry name" value="Helix-loop-helix DNA-binding domain"/>
    <property type="match status" value="2"/>
</dbReference>
<feature type="domain" description="BHLH" evidence="14">
    <location>
        <begin position="19"/>
        <end position="75"/>
    </location>
</feature>
<keyword evidence="16" id="KW-1185">Reference proteome</keyword>
<evidence type="ECO:0000313" key="15">
    <source>
        <dbReference type="EMBL" id="CAH2319684.1"/>
    </source>
</evidence>
<evidence type="ECO:0000256" key="13">
    <source>
        <dbReference type="ARBA" id="ARBA00081413"/>
    </source>
</evidence>
<evidence type="ECO:0000256" key="12">
    <source>
        <dbReference type="ARBA" id="ARBA00072975"/>
    </source>
</evidence>
<evidence type="ECO:0000256" key="9">
    <source>
        <dbReference type="ARBA" id="ARBA00023242"/>
    </source>
</evidence>
<evidence type="ECO:0000256" key="6">
    <source>
        <dbReference type="ARBA" id="ARBA00023015"/>
    </source>
</evidence>
<dbReference type="PROSITE" id="PS50888">
    <property type="entry name" value="BHLH"/>
    <property type="match status" value="2"/>
</dbReference>
<keyword evidence="3" id="KW-0678">Repressor</keyword>
<keyword evidence="5" id="KW-0524">Neurogenesis</keyword>
<dbReference type="InterPro" id="IPR036638">
    <property type="entry name" value="HLH_DNA-bd_sf"/>
</dbReference>
<sequence length="575" mass="65922">MAPYDNRLDGSEISLNKDMRKLRKPVIEKMRRDRINSSIDQLRMLLEKDLQKNQLPSKPEKADILEMAVSLLRQQIQRTTKILITTRCIYPYNSIYNHLEVQSSLRMQLEPDEGRANLPTLKRESSALVVNKIRKPVIEKMRRDRINSSIEKLRILLEKDIQIHHPHSKLEKADILEMAVTYLQQHRLQQTNDQQYCMTNDQDSYYQGYYLCLKETMGFLHKQNPELGNGCSVSRYPFTVTHHTCLLKLCVVVVRIHPLSSPAPINLHSPAMQPICLILLNPVAFTQSHNMLHSPIQSHTTTHLFTFTQLHTLSHTATHLITFTQPHTLSHTATHLITFTQPHTLSHAATHLFTFTQPHTLQHTATHLITFTQPHTLSHTATHLFTFTQLHTLSHTATHLITFTQPHTLSHTATHLFTFTQLHTLSHTATHLITFIQPHTLSHTATNLITFTQPHTLSHRATHLFTFTKLHTLSHTATHLITFTQPHTLSHRATHLITFTQPHTLSHRATHLITFAQPHTLSHTATHLITFAQPHTLSHTATHLITFTQPHIRSHIATHLITFIQPHALSHTATA</sequence>
<dbReference type="GO" id="GO:0007399">
    <property type="term" value="P:nervous system development"/>
    <property type="evidence" value="ECO:0007669"/>
    <property type="project" value="UniProtKB-KW"/>
</dbReference>
<evidence type="ECO:0000256" key="10">
    <source>
        <dbReference type="ARBA" id="ARBA00023791"/>
    </source>
</evidence>
<evidence type="ECO:0000256" key="3">
    <source>
        <dbReference type="ARBA" id="ARBA00022491"/>
    </source>
</evidence>
<evidence type="ECO:0000256" key="8">
    <source>
        <dbReference type="ARBA" id="ARBA00023163"/>
    </source>
</evidence>
<name>A0AAD1T6N0_PELCU</name>
<dbReference type="EMBL" id="OW240921">
    <property type="protein sequence ID" value="CAH2319684.1"/>
    <property type="molecule type" value="Genomic_DNA"/>
</dbReference>
<comment type="subunit">
    <text evidence="10">Transcription repression requires formation of a complex with a corepressor protein of the Groucho/TLE family.</text>
</comment>
<evidence type="ECO:0000256" key="2">
    <source>
        <dbReference type="ARBA" id="ARBA00022473"/>
    </source>
</evidence>
<keyword evidence="4" id="KW-0221">Differentiation</keyword>
<evidence type="ECO:0000256" key="11">
    <source>
        <dbReference type="ARBA" id="ARBA00060201"/>
    </source>
</evidence>
<dbReference type="FunFam" id="4.10.280.10:FF:000033">
    <property type="entry name" value="Transcription factor HES-5"/>
    <property type="match status" value="2"/>
</dbReference>
<evidence type="ECO:0000256" key="4">
    <source>
        <dbReference type="ARBA" id="ARBA00022782"/>
    </source>
</evidence>
<evidence type="ECO:0000256" key="5">
    <source>
        <dbReference type="ARBA" id="ARBA00022902"/>
    </source>
</evidence>
<feature type="domain" description="BHLH" evidence="14">
    <location>
        <begin position="130"/>
        <end position="186"/>
    </location>
</feature>
<dbReference type="InterPro" id="IPR011598">
    <property type="entry name" value="bHLH_dom"/>
</dbReference>
<dbReference type="GO" id="GO:0000122">
    <property type="term" value="P:negative regulation of transcription by RNA polymerase II"/>
    <property type="evidence" value="ECO:0007669"/>
    <property type="project" value="UniProtKB-ARBA"/>
</dbReference>
<organism evidence="15 16">
    <name type="scientific">Pelobates cultripes</name>
    <name type="common">Western spadefoot toad</name>
    <dbReference type="NCBI Taxonomy" id="61616"/>
    <lineage>
        <taxon>Eukaryota</taxon>
        <taxon>Metazoa</taxon>
        <taxon>Chordata</taxon>
        <taxon>Craniata</taxon>
        <taxon>Vertebrata</taxon>
        <taxon>Euteleostomi</taxon>
        <taxon>Amphibia</taxon>
        <taxon>Batrachia</taxon>
        <taxon>Anura</taxon>
        <taxon>Pelobatoidea</taxon>
        <taxon>Pelobatidae</taxon>
        <taxon>Pelobates</taxon>
    </lineage>
</organism>
<dbReference type="AlphaFoldDB" id="A0AAD1T6N0"/>
<dbReference type="GO" id="GO:0030154">
    <property type="term" value="P:cell differentiation"/>
    <property type="evidence" value="ECO:0007669"/>
    <property type="project" value="UniProtKB-KW"/>
</dbReference>
<dbReference type="GO" id="GO:0046983">
    <property type="term" value="F:protein dimerization activity"/>
    <property type="evidence" value="ECO:0007669"/>
    <property type="project" value="InterPro"/>
</dbReference>
<evidence type="ECO:0000313" key="16">
    <source>
        <dbReference type="Proteomes" id="UP001295444"/>
    </source>
</evidence>
<reference evidence="15" key="1">
    <citation type="submission" date="2022-03" db="EMBL/GenBank/DDBJ databases">
        <authorList>
            <person name="Alioto T."/>
            <person name="Alioto T."/>
            <person name="Gomez Garrido J."/>
        </authorList>
    </citation>
    <scope>NUCLEOTIDE SEQUENCE</scope>
</reference>
<dbReference type="GO" id="GO:0003677">
    <property type="term" value="F:DNA binding"/>
    <property type="evidence" value="ECO:0007669"/>
    <property type="project" value="UniProtKB-KW"/>
</dbReference>
<evidence type="ECO:0000256" key="7">
    <source>
        <dbReference type="ARBA" id="ARBA00023125"/>
    </source>
</evidence>